<dbReference type="VEuPathDB" id="FungiDB:LEMA_P041290.1"/>
<dbReference type="HOGENOM" id="CLU_2184445_0_0_1"/>
<dbReference type="InParanoid" id="E4ZPK3"/>
<evidence type="ECO:0000313" key="3">
    <source>
        <dbReference type="Proteomes" id="UP000002668"/>
    </source>
</evidence>
<dbReference type="AlphaFoldDB" id="E4ZPK3"/>
<protein>
    <submittedName>
        <fullName evidence="2">Predicted protein</fullName>
    </submittedName>
</protein>
<sequence length="109" mass="12054">MQPSLVANQSTSTLGIQNTFNVPAQDGQNCGRTKSSRSRWPLERVQFDVSHVKRQCTARFGWLKAETVNREFGSASVVFVALSLAHPFRAHPPGSITPRQGPAKINYET</sequence>
<evidence type="ECO:0000313" key="2">
    <source>
        <dbReference type="EMBL" id="CBX93228.1"/>
    </source>
</evidence>
<dbReference type="EMBL" id="FP929105">
    <property type="protein sequence ID" value="CBX93228.1"/>
    <property type="molecule type" value="Genomic_DNA"/>
</dbReference>
<reference evidence="3" key="1">
    <citation type="journal article" date="2011" name="Nat. Commun.">
        <title>Effector diversification within compartments of the Leptosphaeria maculans genome affected by Repeat-Induced Point mutations.</title>
        <authorList>
            <person name="Rouxel T."/>
            <person name="Grandaubert J."/>
            <person name="Hane J.K."/>
            <person name="Hoede C."/>
            <person name="van de Wouw A.P."/>
            <person name="Couloux A."/>
            <person name="Dominguez V."/>
            <person name="Anthouard V."/>
            <person name="Bally P."/>
            <person name="Bourras S."/>
            <person name="Cozijnsen A.J."/>
            <person name="Ciuffetti L.M."/>
            <person name="Degrave A."/>
            <person name="Dilmaghani A."/>
            <person name="Duret L."/>
            <person name="Fudal I."/>
            <person name="Goodwin S.B."/>
            <person name="Gout L."/>
            <person name="Glaser N."/>
            <person name="Linglin J."/>
            <person name="Kema G.H.J."/>
            <person name="Lapalu N."/>
            <person name="Lawrence C.B."/>
            <person name="May K."/>
            <person name="Meyer M."/>
            <person name="Ollivier B."/>
            <person name="Poulain J."/>
            <person name="Schoch C.L."/>
            <person name="Simon A."/>
            <person name="Spatafora J.W."/>
            <person name="Stachowiak A."/>
            <person name="Turgeon B.G."/>
            <person name="Tyler B.M."/>
            <person name="Vincent D."/>
            <person name="Weissenbach J."/>
            <person name="Amselem J."/>
            <person name="Quesneville H."/>
            <person name="Oliver R.P."/>
            <person name="Wincker P."/>
            <person name="Balesdent M.-H."/>
            <person name="Howlett B.J."/>
        </authorList>
    </citation>
    <scope>NUCLEOTIDE SEQUENCE [LARGE SCALE GENOMIC DNA]</scope>
    <source>
        <strain evidence="3">JN3 / isolate v23.1.3 / race Av1-4-5-6-7-8</strain>
    </source>
</reference>
<keyword evidence="3" id="KW-1185">Reference proteome</keyword>
<gene>
    <name evidence="2" type="ORF">LEMA_P041290.1</name>
</gene>
<dbReference type="Proteomes" id="UP000002668">
    <property type="component" value="Genome"/>
</dbReference>
<organism evidence="3">
    <name type="scientific">Leptosphaeria maculans (strain JN3 / isolate v23.1.3 / race Av1-4-5-6-7-8)</name>
    <name type="common">Blackleg fungus</name>
    <name type="synonym">Phoma lingam</name>
    <dbReference type="NCBI Taxonomy" id="985895"/>
    <lineage>
        <taxon>Eukaryota</taxon>
        <taxon>Fungi</taxon>
        <taxon>Dikarya</taxon>
        <taxon>Ascomycota</taxon>
        <taxon>Pezizomycotina</taxon>
        <taxon>Dothideomycetes</taxon>
        <taxon>Pleosporomycetidae</taxon>
        <taxon>Pleosporales</taxon>
        <taxon>Pleosporineae</taxon>
        <taxon>Leptosphaeriaceae</taxon>
        <taxon>Plenodomus</taxon>
        <taxon>Plenodomus lingam/Leptosphaeria maculans species complex</taxon>
    </lineage>
</organism>
<feature type="compositionally biased region" description="Polar residues" evidence="1">
    <location>
        <begin position="17"/>
        <end position="33"/>
    </location>
</feature>
<feature type="region of interest" description="Disordered" evidence="1">
    <location>
        <begin position="17"/>
        <end position="37"/>
    </location>
</feature>
<proteinExistence type="predicted"/>
<accession>E4ZPK3</accession>
<feature type="region of interest" description="Disordered" evidence="1">
    <location>
        <begin position="90"/>
        <end position="109"/>
    </location>
</feature>
<name>E4ZPK3_LEPMJ</name>
<evidence type="ECO:0000256" key="1">
    <source>
        <dbReference type="SAM" id="MobiDB-lite"/>
    </source>
</evidence>